<sequence length="453" mass="48510">MTIRQTRRARRTAAALACTATLALIAAGCAGTSGGGGGQGSTGTKAKPVTITFWHGWSAPNELAAINANISAFEKLHPNIKVKAVSNVTDDKINQALRAGGDNAPDVVSSFTTNNVGSFCNSHEWVDLNPLLKKSGIDKDKTFSKAMLDYTSYNGDQCSLPLLGDAYGLYYNTDEFKAAGITAPPKTWSQFEQDAVKLTKSEGAGYRQLGFMPLYHGYETTTEHYAAQYQPTWFTADGKSAIASSPAFADSLKEQKTLVDKLGGYQKLSKYRSSFGDEFSAKNPFETGQVAMAMDGEWRVSMIKADGSKVHYATAPLPVPDNQVSQYGIGYQTGTIAGIAATSHKQAAAWEFLKYLTTDTDALVSFANAISNVPSTYAALKSPKLEKNAQFQTFLNVAANPGSNTTPSEPNGDSFIVTYQNLGYAYESGKVSNLQAALKKTAGQIDSDLAQAR</sequence>
<dbReference type="Gene3D" id="3.40.190.10">
    <property type="entry name" value="Periplasmic binding protein-like II"/>
    <property type="match status" value="2"/>
</dbReference>
<evidence type="ECO:0000256" key="6">
    <source>
        <dbReference type="ARBA" id="ARBA00049753"/>
    </source>
</evidence>
<evidence type="ECO:0000313" key="10">
    <source>
        <dbReference type="Proteomes" id="UP001156398"/>
    </source>
</evidence>
<comment type="caution">
    <text evidence="9">The sequence shown here is derived from an EMBL/GenBank/DDBJ whole genome shotgun (WGS) entry which is preliminary data.</text>
</comment>
<proteinExistence type="inferred from homology"/>
<keyword evidence="4 7" id="KW-0732">Signal</keyword>
<keyword evidence="3" id="KW-0813">Transport</keyword>
<accession>A0AA90H8J4</accession>
<keyword evidence="10" id="KW-1185">Reference proteome</keyword>
<evidence type="ECO:0000256" key="3">
    <source>
        <dbReference type="ARBA" id="ARBA00022448"/>
    </source>
</evidence>
<dbReference type="PROSITE" id="PS51257">
    <property type="entry name" value="PROKAR_LIPOPROTEIN"/>
    <property type="match status" value="1"/>
</dbReference>
<comment type="similarity">
    <text evidence="2">Belongs to the bacterial solute-binding protein 1 family.</text>
</comment>
<dbReference type="InterPro" id="IPR050490">
    <property type="entry name" value="Bact_solute-bd_prot1"/>
</dbReference>
<organism evidence="9">
    <name type="scientific">Streptantibioticus silvisoli</name>
    <dbReference type="NCBI Taxonomy" id="2705255"/>
    <lineage>
        <taxon>Bacteria</taxon>
        <taxon>Bacillati</taxon>
        <taxon>Actinomycetota</taxon>
        <taxon>Actinomycetes</taxon>
        <taxon>Kitasatosporales</taxon>
        <taxon>Streptomycetaceae</taxon>
        <taxon>Streptantibioticus</taxon>
    </lineage>
</organism>
<dbReference type="AlphaFoldDB" id="A0AA90H8J4"/>
<dbReference type="EMBL" id="JAAGKO020000005">
    <property type="protein sequence ID" value="MDI5962171.1"/>
    <property type="molecule type" value="Genomic_DNA"/>
</dbReference>
<evidence type="ECO:0000256" key="4">
    <source>
        <dbReference type="ARBA" id="ARBA00022729"/>
    </source>
</evidence>
<gene>
    <name evidence="8" type="ORF">POF43_005475</name>
    <name evidence="9" type="ORF">POF50_024375</name>
</gene>
<evidence type="ECO:0000313" key="9">
    <source>
        <dbReference type="EMBL" id="MDI5972437.1"/>
    </source>
</evidence>
<dbReference type="EMBL" id="JABXJJ020000032">
    <property type="protein sequence ID" value="MDI5972437.1"/>
    <property type="molecule type" value="Genomic_DNA"/>
</dbReference>
<feature type="chain" id="PRO_5041719752" description="Probable sugar-binding periplasmic protein" evidence="7">
    <location>
        <begin position="27"/>
        <end position="453"/>
    </location>
</feature>
<dbReference type="GO" id="GO:0030313">
    <property type="term" value="C:cell envelope"/>
    <property type="evidence" value="ECO:0007669"/>
    <property type="project" value="UniProtKB-SubCell"/>
</dbReference>
<dbReference type="Pfam" id="PF01547">
    <property type="entry name" value="SBP_bac_1"/>
    <property type="match status" value="1"/>
</dbReference>
<evidence type="ECO:0000256" key="1">
    <source>
        <dbReference type="ARBA" id="ARBA00004196"/>
    </source>
</evidence>
<dbReference type="Proteomes" id="UP001156398">
    <property type="component" value="Unassembled WGS sequence"/>
</dbReference>
<evidence type="ECO:0000256" key="5">
    <source>
        <dbReference type="ARBA" id="ARBA00049629"/>
    </source>
</evidence>
<dbReference type="PANTHER" id="PTHR43649">
    <property type="entry name" value="ARABINOSE-BINDING PROTEIN-RELATED"/>
    <property type="match status" value="1"/>
</dbReference>
<feature type="signal peptide" evidence="7">
    <location>
        <begin position="1"/>
        <end position="26"/>
    </location>
</feature>
<dbReference type="SUPFAM" id="SSF53850">
    <property type="entry name" value="Periplasmic binding protein-like II"/>
    <property type="match status" value="1"/>
</dbReference>
<comment type="function">
    <text evidence="5">Part of a binding-protein-dependent transport system for a sugar.</text>
</comment>
<comment type="subcellular location">
    <subcellularLocation>
        <location evidence="1">Cell envelope</location>
    </subcellularLocation>
</comment>
<dbReference type="InterPro" id="IPR006059">
    <property type="entry name" value="SBP"/>
</dbReference>
<protein>
    <recommendedName>
        <fullName evidence="6">Probable sugar-binding periplasmic protein</fullName>
    </recommendedName>
</protein>
<name>A0AA90H8J4_9ACTN</name>
<reference evidence="9 10" key="1">
    <citation type="submission" date="2023-05" db="EMBL/GenBank/DDBJ databases">
        <title>Streptantibioticus silvisoli sp. nov., acidotolerant actinomycetes 1 from pine litter.</title>
        <authorList>
            <person name="Swiecimska M."/>
            <person name="Golinska P."/>
            <person name="Sangal V."/>
            <person name="Wachnowicz B."/>
            <person name="Goodfellow M."/>
        </authorList>
    </citation>
    <scope>NUCLEOTIDE SEQUENCE</scope>
    <source>
        <strain evidence="9">SL13</strain>
        <strain evidence="8 10">SL54</strain>
    </source>
</reference>
<evidence type="ECO:0000313" key="8">
    <source>
        <dbReference type="EMBL" id="MDI5962171.1"/>
    </source>
</evidence>
<evidence type="ECO:0000256" key="7">
    <source>
        <dbReference type="SAM" id="SignalP"/>
    </source>
</evidence>
<dbReference type="PANTHER" id="PTHR43649:SF28">
    <property type="entry name" value="BINDING PROTEIN COMPONENT OF ABC SUGAR TRANSPORTER-RELATED"/>
    <property type="match status" value="1"/>
</dbReference>
<evidence type="ECO:0000256" key="2">
    <source>
        <dbReference type="ARBA" id="ARBA00008520"/>
    </source>
</evidence>